<evidence type="ECO:0000256" key="2">
    <source>
        <dbReference type="ARBA" id="ARBA00022723"/>
    </source>
</evidence>
<dbReference type="PANTHER" id="PTHR46112:SF3">
    <property type="entry name" value="AMINOPEPTIDASE YPDF"/>
    <property type="match status" value="1"/>
</dbReference>
<dbReference type="Gene3D" id="3.40.350.10">
    <property type="entry name" value="Creatinase/prolidase N-terminal domain"/>
    <property type="match status" value="1"/>
</dbReference>
<dbReference type="Proteomes" id="UP000317835">
    <property type="component" value="Chromosome"/>
</dbReference>
<proteinExistence type="inferred from homology"/>
<evidence type="ECO:0000313" key="8">
    <source>
        <dbReference type="EMBL" id="QDV38366.1"/>
    </source>
</evidence>
<comment type="similarity">
    <text evidence="5">Belongs to the peptidase M24B family.</text>
</comment>
<dbReference type="SUPFAM" id="SSF53092">
    <property type="entry name" value="Creatinase/prolidase N-terminal domain"/>
    <property type="match status" value="1"/>
</dbReference>
<dbReference type="InterPro" id="IPR000587">
    <property type="entry name" value="Creatinase_N"/>
</dbReference>
<keyword evidence="9" id="KW-1185">Reference proteome</keyword>
<dbReference type="Pfam" id="PF00557">
    <property type="entry name" value="Peptidase_M24"/>
    <property type="match status" value="1"/>
</dbReference>
<dbReference type="EC" id="3.4.-.-" evidence="8"/>
<keyword evidence="4" id="KW-0482">Metalloprotease</keyword>
<organism evidence="8 9">
    <name type="scientific">Tautonia plasticadhaerens</name>
    <dbReference type="NCBI Taxonomy" id="2527974"/>
    <lineage>
        <taxon>Bacteria</taxon>
        <taxon>Pseudomonadati</taxon>
        <taxon>Planctomycetota</taxon>
        <taxon>Planctomycetia</taxon>
        <taxon>Isosphaerales</taxon>
        <taxon>Isosphaeraceae</taxon>
        <taxon>Tautonia</taxon>
    </lineage>
</organism>
<dbReference type="InterPro" id="IPR036005">
    <property type="entry name" value="Creatinase/aminopeptidase-like"/>
</dbReference>
<dbReference type="InterPro" id="IPR001131">
    <property type="entry name" value="Peptidase_M24B_aminopep-P_CS"/>
</dbReference>
<evidence type="ECO:0000256" key="3">
    <source>
        <dbReference type="ARBA" id="ARBA00022801"/>
    </source>
</evidence>
<evidence type="ECO:0000313" key="9">
    <source>
        <dbReference type="Proteomes" id="UP000317835"/>
    </source>
</evidence>
<dbReference type="KEGG" id="tpla:ElP_63210"/>
<feature type="domain" description="Creatinase N-terminal" evidence="7">
    <location>
        <begin position="8"/>
        <end position="135"/>
    </location>
</feature>
<dbReference type="GO" id="GO:0046872">
    <property type="term" value="F:metal ion binding"/>
    <property type="evidence" value="ECO:0007669"/>
    <property type="project" value="UniProtKB-KW"/>
</dbReference>
<dbReference type="RefSeq" id="WP_145276799.1">
    <property type="nucleotide sequence ID" value="NZ_CP036426.1"/>
</dbReference>
<sequence length="371" mass="39767">MTDRHARRVESVRSSIREAGLDALLVTHPPNVSYLTGFTGDSSALIVGLDRVLMVSDFRFDTQLRDECPGLERHIRPSSRTLTQEVGAVIVALGVRRVGFEAASLTVAEQLALVEGVGSVELGGTAGVVEAARAIKDEGEIAEIRRAIAVAERAFREWRGGLGRESTEKDAADALEFALRRCGAVGSAFPPIVAAGPRAALPHARPDPAVRIGSEEFVLVDWGACLGPLPYRSDLTRVVATGKVSPSFEERYGVVLEAQRRAISAVRPGVGGAEVDAEARSFIAEAGYGRFFDHGLGHGIGLEVHEAPRVRIGSEDELRPGMILTIEPGIYVPDWGGIRIEDDVLVTPDGHEILSTLPRDLDAVRRDPIPG</sequence>
<keyword evidence="1" id="KW-0645">Protease</keyword>
<reference evidence="8 9" key="1">
    <citation type="submission" date="2019-02" db="EMBL/GenBank/DDBJ databases">
        <title>Deep-cultivation of Planctomycetes and their phenomic and genomic characterization uncovers novel biology.</title>
        <authorList>
            <person name="Wiegand S."/>
            <person name="Jogler M."/>
            <person name="Boedeker C."/>
            <person name="Pinto D."/>
            <person name="Vollmers J."/>
            <person name="Rivas-Marin E."/>
            <person name="Kohn T."/>
            <person name="Peeters S.H."/>
            <person name="Heuer A."/>
            <person name="Rast P."/>
            <person name="Oberbeckmann S."/>
            <person name="Bunk B."/>
            <person name="Jeske O."/>
            <person name="Meyerdierks A."/>
            <person name="Storesund J.E."/>
            <person name="Kallscheuer N."/>
            <person name="Luecker S."/>
            <person name="Lage O.M."/>
            <person name="Pohl T."/>
            <person name="Merkel B.J."/>
            <person name="Hornburger P."/>
            <person name="Mueller R.-W."/>
            <person name="Bruemmer F."/>
            <person name="Labrenz M."/>
            <person name="Spormann A.M."/>
            <person name="Op den Camp H."/>
            <person name="Overmann J."/>
            <person name="Amann R."/>
            <person name="Jetten M.S.M."/>
            <person name="Mascher T."/>
            <person name="Medema M.H."/>
            <person name="Devos D.P."/>
            <person name="Kaster A.-K."/>
            <person name="Ovreas L."/>
            <person name="Rohde M."/>
            <person name="Galperin M.Y."/>
            <person name="Jogler C."/>
        </authorList>
    </citation>
    <scope>NUCLEOTIDE SEQUENCE [LARGE SCALE GENOMIC DNA]</scope>
    <source>
        <strain evidence="8 9">ElP</strain>
    </source>
</reference>
<evidence type="ECO:0000259" key="7">
    <source>
        <dbReference type="Pfam" id="PF01321"/>
    </source>
</evidence>
<keyword evidence="2 5" id="KW-0479">Metal-binding</keyword>
<feature type="domain" description="Peptidase M24" evidence="6">
    <location>
        <begin position="143"/>
        <end position="348"/>
    </location>
</feature>
<dbReference type="InterPro" id="IPR050659">
    <property type="entry name" value="Peptidase_M24B"/>
</dbReference>
<gene>
    <name evidence="8" type="ORF">ElP_63210</name>
</gene>
<dbReference type="SUPFAM" id="SSF55920">
    <property type="entry name" value="Creatinase/aminopeptidase"/>
    <property type="match status" value="1"/>
</dbReference>
<dbReference type="AlphaFoldDB" id="A0A518HCI8"/>
<evidence type="ECO:0000256" key="5">
    <source>
        <dbReference type="RuleBase" id="RU000590"/>
    </source>
</evidence>
<dbReference type="Gene3D" id="3.90.230.10">
    <property type="entry name" value="Creatinase/methionine aminopeptidase superfamily"/>
    <property type="match status" value="1"/>
</dbReference>
<evidence type="ECO:0000256" key="4">
    <source>
        <dbReference type="ARBA" id="ARBA00023049"/>
    </source>
</evidence>
<dbReference type="Pfam" id="PF01321">
    <property type="entry name" value="Creatinase_N"/>
    <property type="match status" value="1"/>
</dbReference>
<dbReference type="InterPro" id="IPR000994">
    <property type="entry name" value="Pept_M24"/>
</dbReference>
<accession>A0A518HCI8</accession>
<protein>
    <submittedName>
        <fullName evidence="8">Putative peptidase</fullName>
        <ecNumber evidence="8">3.4.-.-</ecNumber>
    </submittedName>
</protein>
<dbReference type="GO" id="GO:0006508">
    <property type="term" value="P:proteolysis"/>
    <property type="evidence" value="ECO:0007669"/>
    <property type="project" value="UniProtKB-KW"/>
</dbReference>
<evidence type="ECO:0000256" key="1">
    <source>
        <dbReference type="ARBA" id="ARBA00022670"/>
    </source>
</evidence>
<evidence type="ECO:0000259" key="6">
    <source>
        <dbReference type="Pfam" id="PF00557"/>
    </source>
</evidence>
<name>A0A518HCI8_9BACT</name>
<dbReference type="OrthoDB" id="9806388at2"/>
<dbReference type="InterPro" id="IPR029149">
    <property type="entry name" value="Creatin/AminoP/Spt16_N"/>
</dbReference>
<dbReference type="GO" id="GO:0008237">
    <property type="term" value="F:metallopeptidase activity"/>
    <property type="evidence" value="ECO:0007669"/>
    <property type="project" value="UniProtKB-KW"/>
</dbReference>
<keyword evidence="3 8" id="KW-0378">Hydrolase</keyword>
<dbReference type="PANTHER" id="PTHR46112">
    <property type="entry name" value="AMINOPEPTIDASE"/>
    <property type="match status" value="1"/>
</dbReference>
<dbReference type="PROSITE" id="PS00491">
    <property type="entry name" value="PROLINE_PEPTIDASE"/>
    <property type="match status" value="1"/>
</dbReference>
<dbReference type="EMBL" id="CP036426">
    <property type="protein sequence ID" value="QDV38366.1"/>
    <property type="molecule type" value="Genomic_DNA"/>
</dbReference>